<dbReference type="EMBL" id="BART01021967">
    <property type="protein sequence ID" value="GAH05020.1"/>
    <property type="molecule type" value="Genomic_DNA"/>
</dbReference>
<organism evidence="1">
    <name type="scientific">marine sediment metagenome</name>
    <dbReference type="NCBI Taxonomy" id="412755"/>
    <lineage>
        <taxon>unclassified sequences</taxon>
        <taxon>metagenomes</taxon>
        <taxon>ecological metagenomes</taxon>
    </lineage>
</organism>
<reference evidence="1" key="1">
    <citation type="journal article" date="2014" name="Front. Microbiol.">
        <title>High frequency of phylogenetically diverse reductive dehalogenase-homologous genes in deep subseafloor sedimentary metagenomes.</title>
        <authorList>
            <person name="Kawai M."/>
            <person name="Futagami T."/>
            <person name="Toyoda A."/>
            <person name="Takaki Y."/>
            <person name="Nishi S."/>
            <person name="Hori S."/>
            <person name="Arai W."/>
            <person name="Tsubouchi T."/>
            <person name="Morono Y."/>
            <person name="Uchiyama I."/>
            <person name="Ito T."/>
            <person name="Fujiyama A."/>
            <person name="Inagaki F."/>
            <person name="Takami H."/>
        </authorList>
    </citation>
    <scope>NUCLEOTIDE SEQUENCE</scope>
    <source>
        <strain evidence="1">Expedition CK06-06</strain>
    </source>
</reference>
<dbReference type="AlphaFoldDB" id="X1D9R1"/>
<proteinExistence type="predicted"/>
<protein>
    <recommendedName>
        <fullName evidence="2">Ig-like domain-containing protein</fullName>
    </recommendedName>
</protein>
<comment type="caution">
    <text evidence="1">The sequence shown here is derived from an EMBL/GenBank/DDBJ whole genome shotgun (WGS) entry which is preliminary data.</text>
</comment>
<sequence length="118" mass="12757">FCSDASNDGSIISNGSKTTLVIGDGKNSTYSWRSGGFDLNLTSESGFIVIDTEEISAEVVRVEVYDNLGRFICYASEQNEGRFFIVAGDATVGDLRIVIEGAPNGSVVVDSIYLWQRC</sequence>
<gene>
    <name evidence="1" type="ORF">S01H4_40360</name>
</gene>
<name>X1D9R1_9ZZZZ</name>
<feature type="non-terminal residue" evidence="1">
    <location>
        <position position="1"/>
    </location>
</feature>
<accession>X1D9R1</accession>
<evidence type="ECO:0008006" key="2">
    <source>
        <dbReference type="Google" id="ProtNLM"/>
    </source>
</evidence>
<evidence type="ECO:0000313" key="1">
    <source>
        <dbReference type="EMBL" id="GAH05020.1"/>
    </source>
</evidence>